<sequence length="173" mass="19600">MATATLAGGCFWCLIKPFDQWDGVKKIVSGYSNGDKQNPTYAEVSTGTTGHIEAVQIEFDEEVMSYRELLEVFFKTFDPTDTGGQFGDRGPQYMPAVFYHDEAQHQTALDLIKELDEAAIFPGPINTPVLPYKNFYEAEEEHQDFHEKNPGHYNAYYKGSGRKGFIDHVWGEN</sequence>
<dbReference type="PANTHER" id="PTHR43774:SF1">
    <property type="entry name" value="PEPTIDE METHIONINE SULFOXIDE REDUCTASE MSRA 2"/>
    <property type="match status" value="1"/>
</dbReference>
<evidence type="ECO:0000256" key="6">
    <source>
        <dbReference type="HAMAP-Rule" id="MF_01401"/>
    </source>
</evidence>
<dbReference type="Proteomes" id="UP000044136">
    <property type="component" value="Unassembled WGS sequence"/>
</dbReference>
<dbReference type="eggNOG" id="COG0225">
    <property type="taxonomic scope" value="Bacteria"/>
</dbReference>
<comment type="similarity">
    <text evidence="1 6">Belongs to the MsrA Met sulfoxide reductase family.</text>
</comment>
<comment type="function">
    <text evidence="3 6">Has an important function as a repair enzyme for proteins that have been inactivated by oxidation. Catalyzes the reversible oxidation-reduction of methionine sulfoxide in proteins to methionine.</text>
</comment>
<organism evidence="8 9">
    <name type="scientific">Jeotgalicoccus saudimassiliensis</name>
    <dbReference type="NCBI Taxonomy" id="1461582"/>
    <lineage>
        <taxon>Bacteria</taxon>
        <taxon>Bacillati</taxon>
        <taxon>Bacillota</taxon>
        <taxon>Bacilli</taxon>
        <taxon>Bacillales</taxon>
        <taxon>Staphylococcaceae</taxon>
        <taxon>Jeotgalicoccus</taxon>
    </lineage>
</organism>
<accession>A0A078M4J6</accession>
<gene>
    <name evidence="8" type="primary">msrA2</name>
    <name evidence="6" type="synonym">msrA</name>
    <name evidence="8" type="ORF">BN1048_00897</name>
</gene>
<evidence type="ECO:0000313" key="9">
    <source>
        <dbReference type="Proteomes" id="UP000044136"/>
    </source>
</evidence>
<dbReference type="SUPFAM" id="SSF55068">
    <property type="entry name" value="Peptide methionine sulfoxide reductase"/>
    <property type="match status" value="1"/>
</dbReference>
<dbReference type="InterPro" id="IPR002569">
    <property type="entry name" value="Met_Sox_Rdtase_MsrA_dom"/>
</dbReference>
<dbReference type="AlphaFoldDB" id="A0A078M4J6"/>
<name>A0A078M4J6_9STAP</name>
<dbReference type="GO" id="GO:0033744">
    <property type="term" value="F:L-methionine:thioredoxin-disulfide S-oxidoreductase activity"/>
    <property type="evidence" value="ECO:0007669"/>
    <property type="project" value="RHEA"/>
</dbReference>
<dbReference type="PANTHER" id="PTHR43774">
    <property type="entry name" value="PEPTIDE METHIONINE SULFOXIDE REDUCTASE"/>
    <property type="match status" value="1"/>
</dbReference>
<evidence type="ECO:0000256" key="3">
    <source>
        <dbReference type="ARBA" id="ARBA00024679"/>
    </source>
</evidence>
<evidence type="ECO:0000259" key="7">
    <source>
        <dbReference type="Pfam" id="PF01625"/>
    </source>
</evidence>
<dbReference type="OrthoDB" id="4174719at2"/>
<dbReference type="HOGENOM" id="CLU_031040_10_0_9"/>
<dbReference type="Pfam" id="PF01625">
    <property type="entry name" value="PMSR"/>
    <property type="match status" value="1"/>
</dbReference>
<proteinExistence type="inferred from homology"/>
<dbReference type="GO" id="GO:0008113">
    <property type="term" value="F:peptide-methionine (S)-S-oxide reductase activity"/>
    <property type="evidence" value="ECO:0007669"/>
    <property type="project" value="UniProtKB-UniRule"/>
</dbReference>
<evidence type="ECO:0000256" key="2">
    <source>
        <dbReference type="ARBA" id="ARBA00023002"/>
    </source>
</evidence>
<protein>
    <recommendedName>
        <fullName evidence="6">Peptide methionine sulfoxide reductase MsrA</fullName>
        <shortName evidence="6">Protein-methionine-S-oxide reductase</shortName>
        <ecNumber evidence="6">1.8.4.11</ecNumber>
    </recommendedName>
    <alternativeName>
        <fullName evidence="6">Peptide-methionine (S)-S-oxide reductase</fullName>
        <shortName evidence="6">Peptide Met(O) reductase</shortName>
    </alternativeName>
</protein>
<reference evidence="8 9" key="1">
    <citation type="submission" date="2014-07" db="EMBL/GenBank/DDBJ databases">
        <authorList>
            <person name="Urmite Genomes Urmite Genomes"/>
        </authorList>
    </citation>
    <scope>NUCLEOTIDE SEQUENCE [LARGE SCALE GENOMIC DNA]</scope>
    <source>
        <strain evidence="8 9">13MG44_air</strain>
    </source>
</reference>
<dbReference type="EC" id="1.8.4.11" evidence="6"/>
<comment type="catalytic activity">
    <reaction evidence="5 6">
        <text>[thioredoxin]-disulfide + L-methionine + H2O = L-methionine (S)-S-oxide + [thioredoxin]-dithiol</text>
        <dbReference type="Rhea" id="RHEA:19993"/>
        <dbReference type="Rhea" id="RHEA-COMP:10698"/>
        <dbReference type="Rhea" id="RHEA-COMP:10700"/>
        <dbReference type="ChEBI" id="CHEBI:15377"/>
        <dbReference type="ChEBI" id="CHEBI:29950"/>
        <dbReference type="ChEBI" id="CHEBI:50058"/>
        <dbReference type="ChEBI" id="CHEBI:57844"/>
        <dbReference type="ChEBI" id="CHEBI:58772"/>
        <dbReference type="EC" id="1.8.4.11"/>
    </reaction>
</comment>
<comment type="catalytic activity">
    <reaction evidence="4 6">
        <text>L-methionyl-[protein] + [thioredoxin]-disulfide + H2O = L-methionyl-(S)-S-oxide-[protein] + [thioredoxin]-dithiol</text>
        <dbReference type="Rhea" id="RHEA:14217"/>
        <dbReference type="Rhea" id="RHEA-COMP:10698"/>
        <dbReference type="Rhea" id="RHEA-COMP:10700"/>
        <dbReference type="Rhea" id="RHEA-COMP:12313"/>
        <dbReference type="Rhea" id="RHEA-COMP:12315"/>
        <dbReference type="ChEBI" id="CHEBI:15377"/>
        <dbReference type="ChEBI" id="CHEBI:16044"/>
        <dbReference type="ChEBI" id="CHEBI:29950"/>
        <dbReference type="ChEBI" id="CHEBI:44120"/>
        <dbReference type="ChEBI" id="CHEBI:50058"/>
        <dbReference type="EC" id="1.8.4.11"/>
    </reaction>
</comment>
<dbReference type="RefSeq" id="WP_035808874.1">
    <property type="nucleotide sequence ID" value="NZ_CCSE01000001.1"/>
</dbReference>
<evidence type="ECO:0000256" key="5">
    <source>
        <dbReference type="ARBA" id="ARBA00048782"/>
    </source>
</evidence>
<evidence type="ECO:0000256" key="1">
    <source>
        <dbReference type="ARBA" id="ARBA00005591"/>
    </source>
</evidence>
<dbReference type="STRING" id="1461582.BN1048_00897"/>
<feature type="active site" evidence="6">
    <location>
        <position position="10"/>
    </location>
</feature>
<dbReference type="Gene3D" id="3.30.1060.10">
    <property type="entry name" value="Peptide methionine sulphoxide reductase MsrA"/>
    <property type="match status" value="1"/>
</dbReference>
<evidence type="ECO:0000256" key="4">
    <source>
        <dbReference type="ARBA" id="ARBA00047806"/>
    </source>
</evidence>
<keyword evidence="9" id="KW-1185">Reference proteome</keyword>
<dbReference type="EMBL" id="CCSE01000001">
    <property type="protein sequence ID" value="CEA00267.1"/>
    <property type="molecule type" value="Genomic_DNA"/>
</dbReference>
<dbReference type="InterPro" id="IPR036509">
    <property type="entry name" value="Met_Sox_Rdtase_MsrA_sf"/>
</dbReference>
<dbReference type="HAMAP" id="MF_01401">
    <property type="entry name" value="MsrA"/>
    <property type="match status" value="1"/>
</dbReference>
<keyword evidence="2 6" id="KW-0560">Oxidoreductase</keyword>
<dbReference type="NCBIfam" id="TIGR00401">
    <property type="entry name" value="msrA"/>
    <property type="match status" value="1"/>
</dbReference>
<evidence type="ECO:0000313" key="8">
    <source>
        <dbReference type="EMBL" id="CEA00267.1"/>
    </source>
</evidence>
<feature type="domain" description="Peptide methionine sulphoxide reductase MsrA" evidence="7">
    <location>
        <begin position="3"/>
        <end position="154"/>
    </location>
</feature>